<dbReference type="AlphaFoldDB" id="A0AAU7X7D3"/>
<dbReference type="InterPro" id="IPR025255">
    <property type="entry name" value="DUF4202"/>
</dbReference>
<evidence type="ECO:0000313" key="1">
    <source>
        <dbReference type="EMBL" id="XBY43672.1"/>
    </source>
</evidence>
<dbReference type="Pfam" id="PF13875">
    <property type="entry name" value="DUF4202"/>
    <property type="match status" value="1"/>
</dbReference>
<organism evidence="1">
    <name type="scientific">Methyloraptor flagellatus</name>
    <dbReference type="NCBI Taxonomy" id="3162530"/>
    <lineage>
        <taxon>Bacteria</taxon>
        <taxon>Pseudomonadati</taxon>
        <taxon>Pseudomonadota</taxon>
        <taxon>Alphaproteobacteria</taxon>
        <taxon>Hyphomicrobiales</taxon>
        <taxon>Ancalomicrobiaceae</taxon>
        <taxon>Methyloraptor</taxon>
    </lineage>
</organism>
<reference evidence="1" key="1">
    <citation type="submission" date="2024-06" db="EMBL/GenBank/DDBJ databases">
        <title>Methylostella associata gen. nov., sp. nov., a novel Ancalomicrobiaceae-affiliated facultatively methylotrophic bacteria that feed on methanotrophs of the genus Methylococcus.</title>
        <authorList>
            <person name="Saltykova V."/>
            <person name="Danilova O.V."/>
            <person name="Oshkin I.Y."/>
            <person name="Belova S.E."/>
            <person name="Pimenov N.V."/>
            <person name="Dedysh S.N."/>
        </authorList>
    </citation>
    <scope>NUCLEOTIDE SEQUENCE</scope>
    <source>
        <strain evidence="1">S20</strain>
    </source>
</reference>
<dbReference type="KEGG" id="mflg:ABS361_16555"/>
<name>A0AAU7X7D3_9HYPH</name>
<dbReference type="PANTHER" id="PTHR41729">
    <property type="entry name" value="GLUTAMYL-TRNA SYNTHETASE"/>
    <property type="match status" value="1"/>
</dbReference>
<dbReference type="PANTHER" id="PTHR41729:SF1">
    <property type="entry name" value="GLUTAMYL-TRNA SYNTHETASE"/>
    <property type="match status" value="1"/>
</dbReference>
<sequence>MTAADRLARAYALIDKANADDPVRVMVDGVERPYAVRYGEEMTRRLAELVSDASDALRIACRAQHIRRFDVPRATYPMDKPGYHAWRNGLKDHHARLAADIMAEVGYDEDTIARMRSIIRKERLKRDPEAQALEDCACLVFLEHEFVPFAAEHSDEKIVDIVAKTWVKMSDAGHAAALQLAPLLPERLQRLVGEAVARRP</sequence>
<protein>
    <submittedName>
        <fullName evidence="1">DUF4202 domain-containing protein</fullName>
    </submittedName>
</protein>
<accession>A0AAU7X7D3</accession>
<dbReference type="RefSeq" id="WP_407048773.1">
    <property type="nucleotide sequence ID" value="NZ_CP158568.1"/>
</dbReference>
<dbReference type="EMBL" id="CP158568">
    <property type="protein sequence ID" value="XBY43672.1"/>
    <property type="molecule type" value="Genomic_DNA"/>
</dbReference>
<proteinExistence type="predicted"/>
<gene>
    <name evidence="1" type="ORF">ABS361_16555</name>
</gene>